<accession>A0A8H7GLE5</accession>
<name>A0A8H7GLE5_9ASCO</name>
<comment type="caution">
    <text evidence="1">The sequence shown here is derived from an EMBL/GenBank/DDBJ whole genome shotgun (WGS) entry which is preliminary data.</text>
</comment>
<proteinExistence type="predicted"/>
<sequence length="486" mass="55021">MSIRLSDLTREPEFLEKTFHYCEKNKLFRCVSISAKINRPLSNNLVYGALRSLVLKYPLLFSRIAGEEPHVRYEPIEEISFADVFSVNTTVDKCFKDKDAETSVLTDMTFSENYRLKKAMWKLVYYEKTGWVTFHSAHSFTDGGSVVAYLKDFVESLNHVTDTEAKSTLFSLDQDLSLLKYPISPGFLERVNYQADFATKLVARGLKLAIWYWPSIVPNVVEKKRFALFFVGRAPEPFSPDLVWQSDHVIGANSPLNFTKAVFINFDTGSLGKMLAACRAHDVKLQSFILLVYAHTINTLYPELYSAKNLKTGVAASLRNRFDTLETHSSYLGNKGRFDDGLYTYAATFLLEPGTTFSWEAVKKYHDFIHEKVSSADWVKQYYIANQSLTAESYLDHRLDTEGDTLFLSSTNLGHIDVLLYEDEKYQIEDILFAPCVGALLGMHHVTVLSTAKGGLNLGITIGDENVDSPKFKKAFSENLLLLTSS</sequence>
<dbReference type="Pfam" id="PF07247">
    <property type="entry name" value="AATase"/>
    <property type="match status" value="1"/>
</dbReference>
<gene>
    <name evidence="1" type="ORF">HF325_006776</name>
</gene>
<dbReference type="InterPro" id="IPR010828">
    <property type="entry name" value="Atf2/Sli1-like"/>
</dbReference>
<evidence type="ECO:0000313" key="1">
    <source>
        <dbReference type="EMBL" id="KAF7998711.1"/>
    </source>
</evidence>
<dbReference type="PANTHER" id="PTHR28037">
    <property type="entry name" value="ALCOHOL O-ACETYLTRANSFERASE 1-RELATED"/>
    <property type="match status" value="1"/>
</dbReference>
<keyword evidence="2" id="KW-1185">Reference proteome</keyword>
<dbReference type="InterPro" id="IPR052058">
    <property type="entry name" value="Alcohol_O-acetyltransferase"/>
</dbReference>
<dbReference type="Proteomes" id="UP000649328">
    <property type="component" value="Unassembled WGS sequence"/>
</dbReference>
<evidence type="ECO:0008006" key="3">
    <source>
        <dbReference type="Google" id="ProtNLM"/>
    </source>
</evidence>
<dbReference type="AlphaFoldDB" id="A0A8H7GLE5"/>
<evidence type="ECO:0000313" key="2">
    <source>
        <dbReference type="Proteomes" id="UP000649328"/>
    </source>
</evidence>
<reference evidence="1" key="1">
    <citation type="submission" date="2020-10" db="EMBL/GenBank/DDBJ databases">
        <title>The Whole-Genome Sequence of Metschnikowia persimmonesis, a Novel Endophytic Yeast Species Isolated from Medicinal Plant Diospyros kaki Thumb.</title>
        <authorList>
            <person name="Rahmat E."/>
            <person name="Kang Y."/>
        </authorList>
    </citation>
    <scope>NUCLEOTIDE SEQUENCE</scope>
    <source>
        <strain evidence="1">KIOM G15050</strain>
    </source>
</reference>
<protein>
    <recommendedName>
        <fullName evidence="3">Alcohol acetyltransferase</fullName>
    </recommendedName>
</protein>
<dbReference type="OrthoDB" id="4073832at2759"/>
<dbReference type="EMBL" id="JACBPP010000011">
    <property type="protein sequence ID" value="KAF7998711.1"/>
    <property type="molecule type" value="Genomic_DNA"/>
</dbReference>
<organism evidence="1 2">
    <name type="scientific">Metschnikowia pulcherrima</name>
    <dbReference type="NCBI Taxonomy" id="27326"/>
    <lineage>
        <taxon>Eukaryota</taxon>
        <taxon>Fungi</taxon>
        <taxon>Dikarya</taxon>
        <taxon>Ascomycota</taxon>
        <taxon>Saccharomycotina</taxon>
        <taxon>Pichiomycetes</taxon>
        <taxon>Metschnikowiaceae</taxon>
        <taxon>Metschnikowia</taxon>
    </lineage>
</organism>
<dbReference type="PANTHER" id="PTHR28037:SF1">
    <property type="entry name" value="ALCOHOL O-ACETYLTRANSFERASE 1-RELATED"/>
    <property type="match status" value="1"/>
</dbReference>